<comment type="caution">
    <text evidence="13">The sequence shown here is derived from an EMBL/GenBank/DDBJ whole genome shotgun (WGS) entry which is preliminary data.</text>
</comment>
<comment type="catalytic activity">
    <reaction evidence="1 10">
        <text>2 ATP = 3',3'-c-di-AMP + 2 diphosphate</text>
        <dbReference type="Rhea" id="RHEA:35655"/>
        <dbReference type="ChEBI" id="CHEBI:30616"/>
        <dbReference type="ChEBI" id="CHEBI:33019"/>
        <dbReference type="ChEBI" id="CHEBI:71500"/>
        <dbReference type="EC" id="2.7.7.85"/>
    </reaction>
</comment>
<dbReference type="PROSITE" id="PS51794">
    <property type="entry name" value="DAC"/>
    <property type="match status" value="1"/>
</dbReference>
<feature type="region of interest" description="Disordered" evidence="11">
    <location>
        <begin position="252"/>
        <end position="271"/>
    </location>
</feature>
<keyword evidence="3 10" id="KW-0808">Transferase</keyword>
<sequence length="271" mass="29565">MNRIWDTLLLFRPGGADLVEILLVSALIYRLLLLIHRTRAMQMLLGVLLLASVFLLAQLLGFQLIERILETLFQYGAIAALVIFQPELRSALARLGQSRMLRPFTRFEESQVTDEVVAAVEQLTRAKVGAIIAIEQEVALDEYAEAASRVDAPVTSAMLSTIFTPYSPLHDGAVLLAGGQIRCAGAILPLTQYPLADRSLGTRHRAALGLSEETDAIVIVVSEETSRVSVARAGRLERDVSSDRLREILAQKEEPATPALPGRLGGLMRSG</sequence>
<keyword evidence="4 10" id="KW-0812">Transmembrane</keyword>
<evidence type="ECO:0000256" key="4">
    <source>
        <dbReference type="ARBA" id="ARBA00022692"/>
    </source>
</evidence>
<evidence type="ECO:0000256" key="1">
    <source>
        <dbReference type="ARBA" id="ARBA00000877"/>
    </source>
</evidence>
<protein>
    <recommendedName>
        <fullName evidence="10">Diadenylate cyclase</fullName>
        <shortName evidence="10">DAC</shortName>
        <ecNumber evidence="10">2.7.7.85</ecNumber>
    </recommendedName>
    <alternativeName>
        <fullName evidence="10">Cyclic-di-AMP synthase</fullName>
        <shortName evidence="10">c-di-AMP synthase</shortName>
    </alternativeName>
</protein>
<dbReference type="Gene3D" id="3.40.1700.10">
    <property type="entry name" value="DNA integrity scanning protein, DisA, N-terminal domain"/>
    <property type="match status" value="1"/>
</dbReference>
<keyword evidence="8 10" id="KW-1133">Transmembrane helix</keyword>
<dbReference type="InterPro" id="IPR014046">
    <property type="entry name" value="C-di-AMP_synthase"/>
</dbReference>
<dbReference type="PANTHER" id="PTHR34185">
    <property type="entry name" value="DIADENYLATE CYCLASE"/>
    <property type="match status" value="1"/>
</dbReference>
<evidence type="ECO:0000256" key="3">
    <source>
        <dbReference type="ARBA" id="ARBA00022679"/>
    </source>
</evidence>
<keyword evidence="5 10" id="KW-0548">Nucleotidyltransferase</keyword>
<keyword evidence="6 10" id="KW-0547">Nucleotide-binding</keyword>
<evidence type="ECO:0000313" key="13">
    <source>
        <dbReference type="EMBL" id="MEK9502100.1"/>
    </source>
</evidence>
<evidence type="ECO:0000256" key="2">
    <source>
        <dbReference type="ARBA" id="ARBA00022475"/>
    </source>
</evidence>
<evidence type="ECO:0000256" key="5">
    <source>
        <dbReference type="ARBA" id="ARBA00022695"/>
    </source>
</evidence>
<feature type="transmembrane region" description="Helical" evidence="10">
    <location>
        <begin position="15"/>
        <end position="32"/>
    </location>
</feature>
<dbReference type="EC" id="2.7.7.85" evidence="10"/>
<keyword evidence="9 10" id="KW-0472">Membrane</keyword>
<dbReference type="Pfam" id="PF02457">
    <property type="entry name" value="DAC"/>
    <property type="match status" value="1"/>
</dbReference>
<keyword evidence="2 10" id="KW-1003">Cell membrane</keyword>
<evidence type="ECO:0000256" key="8">
    <source>
        <dbReference type="ARBA" id="ARBA00022989"/>
    </source>
</evidence>
<evidence type="ECO:0000256" key="7">
    <source>
        <dbReference type="ARBA" id="ARBA00022840"/>
    </source>
</evidence>
<dbReference type="SUPFAM" id="SSF143597">
    <property type="entry name" value="YojJ-like"/>
    <property type="match status" value="1"/>
</dbReference>
<evidence type="ECO:0000259" key="12">
    <source>
        <dbReference type="PROSITE" id="PS51794"/>
    </source>
</evidence>
<gene>
    <name evidence="13" type="primary">cdaA</name>
    <name evidence="10" type="synonym">dacA</name>
    <name evidence="13" type="ORF">WI372_13995</name>
</gene>
<reference evidence="13 14" key="1">
    <citation type="submission" date="2024-02" db="EMBL/GenBank/DDBJ databases">
        <title>A novel Gemmatimonadota bacterium.</title>
        <authorList>
            <person name="Du Z.-J."/>
            <person name="Ye Y.-Q."/>
        </authorList>
    </citation>
    <scope>NUCLEOTIDE SEQUENCE [LARGE SCALE GENOMIC DNA]</scope>
    <source>
        <strain evidence="13 14">DH-20</strain>
    </source>
</reference>
<keyword evidence="7 10" id="KW-0067">ATP-binding</keyword>
<evidence type="ECO:0000313" key="14">
    <source>
        <dbReference type="Proteomes" id="UP001484239"/>
    </source>
</evidence>
<dbReference type="InterPro" id="IPR036888">
    <property type="entry name" value="DNA_integrity_DisA_N_sf"/>
</dbReference>
<proteinExistence type="inferred from homology"/>
<dbReference type="InterPro" id="IPR050338">
    <property type="entry name" value="DisA"/>
</dbReference>
<dbReference type="NCBIfam" id="TIGR00159">
    <property type="entry name" value="diadenylate cyclase CdaA"/>
    <property type="match status" value="1"/>
</dbReference>
<evidence type="ECO:0000256" key="11">
    <source>
        <dbReference type="SAM" id="MobiDB-lite"/>
    </source>
</evidence>
<dbReference type="Pfam" id="PF19293">
    <property type="entry name" value="CdaA_N"/>
    <property type="match status" value="1"/>
</dbReference>
<keyword evidence="14" id="KW-1185">Reference proteome</keyword>
<dbReference type="PIRSF" id="PIRSF004793">
    <property type="entry name" value="UCP004793"/>
    <property type="match status" value="1"/>
</dbReference>
<dbReference type="HAMAP" id="MF_01499">
    <property type="entry name" value="DacA"/>
    <property type="match status" value="1"/>
</dbReference>
<evidence type="ECO:0000256" key="6">
    <source>
        <dbReference type="ARBA" id="ARBA00022741"/>
    </source>
</evidence>
<evidence type="ECO:0000256" key="10">
    <source>
        <dbReference type="HAMAP-Rule" id="MF_01499"/>
    </source>
</evidence>
<name>A0ABU9EF36_9BACT</name>
<feature type="transmembrane region" description="Helical" evidence="10">
    <location>
        <begin position="44"/>
        <end position="65"/>
    </location>
</feature>
<dbReference type="EMBL" id="JBBHLI010000009">
    <property type="protein sequence ID" value="MEK9502100.1"/>
    <property type="molecule type" value="Genomic_DNA"/>
</dbReference>
<dbReference type="RefSeq" id="WP_405276725.1">
    <property type="nucleotide sequence ID" value="NZ_CP144380.1"/>
</dbReference>
<comment type="subunit">
    <text evidence="10">Probably a homodimer.</text>
</comment>
<dbReference type="Proteomes" id="UP001484239">
    <property type="component" value="Unassembled WGS sequence"/>
</dbReference>
<dbReference type="InterPro" id="IPR003390">
    <property type="entry name" value="DNA_integrity_scan_DisA_N"/>
</dbReference>
<organism evidence="13 14">
    <name type="scientific">Gaopeijia maritima</name>
    <dbReference type="NCBI Taxonomy" id="3119007"/>
    <lineage>
        <taxon>Bacteria</taxon>
        <taxon>Pseudomonadati</taxon>
        <taxon>Gemmatimonadota</taxon>
        <taxon>Longimicrobiia</taxon>
        <taxon>Gaopeijiales</taxon>
        <taxon>Gaopeijiaceae</taxon>
        <taxon>Gaopeijia</taxon>
    </lineage>
</organism>
<dbReference type="PANTHER" id="PTHR34185:SF1">
    <property type="entry name" value="DIADENYLATE CYCLASE"/>
    <property type="match status" value="1"/>
</dbReference>
<dbReference type="InterPro" id="IPR045585">
    <property type="entry name" value="CdaA_N"/>
</dbReference>
<feature type="domain" description="DAC" evidence="12">
    <location>
        <begin position="85"/>
        <end position="242"/>
    </location>
</feature>
<dbReference type="InterPro" id="IPR034701">
    <property type="entry name" value="CdaA"/>
</dbReference>
<evidence type="ECO:0000256" key="9">
    <source>
        <dbReference type="ARBA" id="ARBA00023136"/>
    </source>
</evidence>
<accession>A0ABU9EF36</accession>
<comment type="caution">
    <text evidence="10">Lacks conserved residue(s) required for the propagation of feature annotation.</text>
</comment>
<comment type="function">
    <text evidence="10">Catalyzes the condensation of 2 ATP molecules into cyclic di-AMP (c-di-AMP), a second messenger used to regulate differing processes in different bacteria.</text>
</comment>
<dbReference type="GO" id="GO:0106408">
    <property type="term" value="F:diadenylate cyclase activity"/>
    <property type="evidence" value="ECO:0007669"/>
    <property type="project" value="UniProtKB-EC"/>
</dbReference>
<comment type="similarity">
    <text evidence="10">Belongs to the adenylate cyclase family. DacA/CdaA subfamily.</text>
</comment>